<dbReference type="Proteomes" id="UP000789525">
    <property type="component" value="Unassembled WGS sequence"/>
</dbReference>
<protein>
    <submittedName>
        <fullName evidence="1">13195_t:CDS:1</fullName>
    </submittedName>
</protein>
<keyword evidence="2" id="KW-1185">Reference proteome</keyword>
<organism evidence="1 2">
    <name type="scientific">Acaulospora colombiana</name>
    <dbReference type="NCBI Taxonomy" id="27376"/>
    <lineage>
        <taxon>Eukaryota</taxon>
        <taxon>Fungi</taxon>
        <taxon>Fungi incertae sedis</taxon>
        <taxon>Mucoromycota</taxon>
        <taxon>Glomeromycotina</taxon>
        <taxon>Glomeromycetes</taxon>
        <taxon>Diversisporales</taxon>
        <taxon>Acaulosporaceae</taxon>
        <taxon>Acaulospora</taxon>
    </lineage>
</organism>
<feature type="non-terminal residue" evidence="1">
    <location>
        <position position="1"/>
    </location>
</feature>
<name>A0ACA9NQY4_9GLOM</name>
<reference evidence="1" key="1">
    <citation type="submission" date="2021-06" db="EMBL/GenBank/DDBJ databases">
        <authorList>
            <person name="Kallberg Y."/>
            <person name="Tangrot J."/>
            <person name="Rosling A."/>
        </authorList>
    </citation>
    <scope>NUCLEOTIDE SEQUENCE</scope>
    <source>
        <strain evidence="1">CL356</strain>
    </source>
</reference>
<dbReference type="EMBL" id="CAJVPT010023599">
    <property type="protein sequence ID" value="CAG8666357.1"/>
    <property type="molecule type" value="Genomic_DNA"/>
</dbReference>
<accession>A0ACA9NQY4</accession>
<gene>
    <name evidence="1" type="ORF">ACOLOM_LOCUS8781</name>
</gene>
<sequence length="116" mass="13136">ERKKLRLKSAKNRDTLLWNGIFHISDSPELTLSAMRLSKWRGRMEESKLVDNSIHKSQGQTLEKVKIDLGRVFEKGQAYVAISRATSLEGLQIIGFQPSKVYAHPAVIEWSKTLGS</sequence>
<evidence type="ECO:0000313" key="1">
    <source>
        <dbReference type="EMBL" id="CAG8666357.1"/>
    </source>
</evidence>
<proteinExistence type="predicted"/>
<comment type="caution">
    <text evidence="1">The sequence shown here is derived from an EMBL/GenBank/DDBJ whole genome shotgun (WGS) entry which is preliminary data.</text>
</comment>
<evidence type="ECO:0000313" key="2">
    <source>
        <dbReference type="Proteomes" id="UP000789525"/>
    </source>
</evidence>